<gene>
    <name evidence="2" type="primary">pglA</name>
    <name evidence="2" type="ORF">DSM110277_03743</name>
</gene>
<dbReference type="EC" id="2.4.1.290" evidence="2"/>
<dbReference type="Pfam" id="PF13579">
    <property type="entry name" value="Glyco_trans_4_4"/>
    <property type="match status" value="1"/>
</dbReference>
<dbReference type="Pfam" id="PF13692">
    <property type="entry name" value="Glyco_trans_1_4"/>
    <property type="match status" value="1"/>
</dbReference>
<dbReference type="AlphaFoldDB" id="A0AAX3AHC5"/>
<dbReference type="RefSeq" id="WP_243252267.1">
    <property type="nucleotide sequence ID" value="NZ_CP084964.1"/>
</dbReference>
<dbReference type="PANTHER" id="PTHR12526">
    <property type="entry name" value="GLYCOSYLTRANSFERASE"/>
    <property type="match status" value="1"/>
</dbReference>
<evidence type="ECO:0000313" key="3">
    <source>
        <dbReference type="Proteomes" id="UP000830781"/>
    </source>
</evidence>
<dbReference type="Proteomes" id="UP000830781">
    <property type="component" value="Plasmid pDSM110277_e"/>
</dbReference>
<protein>
    <submittedName>
        <fullName evidence="2">N, N'-diacetylbacillosaminyl-diphospho-undecaprenol alpha-1,3-N-acetylgalactosaminyltransferase</fullName>
        <ecNumber evidence="2">2.4.1.290</ecNumber>
    </submittedName>
</protein>
<proteinExistence type="predicted"/>
<organism evidence="2 3">
    <name type="scientific">Sulfitobacter pontiacus</name>
    <dbReference type="NCBI Taxonomy" id="60137"/>
    <lineage>
        <taxon>Bacteria</taxon>
        <taxon>Pseudomonadati</taxon>
        <taxon>Pseudomonadota</taxon>
        <taxon>Alphaproteobacteria</taxon>
        <taxon>Rhodobacterales</taxon>
        <taxon>Roseobacteraceae</taxon>
        <taxon>Sulfitobacter</taxon>
    </lineage>
</organism>
<geneLocation type="plasmid" evidence="2 3">
    <name>pDSM110277_e</name>
</geneLocation>
<evidence type="ECO:0000259" key="1">
    <source>
        <dbReference type="Pfam" id="PF13579"/>
    </source>
</evidence>
<dbReference type="CDD" id="cd03808">
    <property type="entry name" value="GT4_CapM-like"/>
    <property type="match status" value="1"/>
</dbReference>
<keyword evidence="2" id="KW-0808">Transferase</keyword>
<dbReference type="Gene3D" id="3.40.50.2000">
    <property type="entry name" value="Glycogen Phosphorylase B"/>
    <property type="match status" value="2"/>
</dbReference>
<feature type="domain" description="Glycosyltransferase subfamily 4-like N-terminal" evidence="1">
    <location>
        <begin position="28"/>
        <end position="176"/>
    </location>
</feature>
<keyword evidence="2" id="KW-0614">Plasmid</keyword>
<keyword evidence="2" id="KW-0328">Glycosyltransferase</keyword>
<evidence type="ECO:0000313" key="2">
    <source>
        <dbReference type="EMBL" id="UOA25289.1"/>
    </source>
</evidence>
<accession>A0AAX3AHC5</accession>
<keyword evidence="3" id="KW-1185">Reference proteome</keyword>
<dbReference type="EMBL" id="CP084964">
    <property type="protein sequence ID" value="UOA25289.1"/>
    <property type="molecule type" value="Genomic_DNA"/>
</dbReference>
<dbReference type="PANTHER" id="PTHR12526:SF638">
    <property type="entry name" value="SPORE COAT PROTEIN SA"/>
    <property type="match status" value="1"/>
</dbReference>
<name>A0AAX3AHC5_9RHOB</name>
<dbReference type="InterPro" id="IPR028098">
    <property type="entry name" value="Glyco_trans_4-like_N"/>
</dbReference>
<sequence length="385" mass="42172">MQDYVSRSQTIFIVAGQSASLVNFRLPLLQRFRALGFEVHACAPALSEDEATAQVLEKNGIFVHDVPFERAGMNPLSDLRAARVLYKTMRSTRADIVLSYTVKPVIWGTLAAAVAGIPQRVALITGLGYAFTGKTRGKRQLVRRVLFGLYRKALRHADHVFFQNPDDAAEFREQGLLTSGASVSVVNGSGVDLDRFAPAPLPPVSGPVRFLLIARMLGDKGIREFAVAAGRIKATHPDVQFDLVGGTDANPDSIASSTLRAWETEKGVAWHGSQMDVRPFLSACHVYVLPSYREGTPRSVLEAMATGRAIVTTDAPGCRETVIPGVNGFLVPPRDAQALEQAMRRFLEEPGLIQVMGTESLRIVREKYDVRRVNEQMLVDMGLTK</sequence>
<dbReference type="SUPFAM" id="SSF53756">
    <property type="entry name" value="UDP-Glycosyltransferase/glycogen phosphorylase"/>
    <property type="match status" value="1"/>
</dbReference>
<dbReference type="GO" id="GO:0102335">
    <property type="term" value="F:N,N'-diacetylbacillosaminyl-diphospho-undecaprenol alpha-1,3-N-acetylgalactosaminyltransferase activity"/>
    <property type="evidence" value="ECO:0007669"/>
    <property type="project" value="UniProtKB-EC"/>
</dbReference>
<reference evidence="3" key="1">
    <citation type="journal article" date="2022" name="Microorganisms">
        <title>Beyond the ABCs#Discovery of Three New Plasmid Types in Rhodobacterales (RepQ, RepY, RepW).</title>
        <authorList>
            <person name="Freese H.M."/>
            <person name="Ringel V."/>
            <person name="Overmann J."/>
            <person name="Petersen J."/>
        </authorList>
    </citation>
    <scope>NUCLEOTIDE SEQUENCE [LARGE SCALE GENOMIC DNA]</scope>
    <source>
        <strain evidence="3">DSM 110277</strain>
        <plasmid evidence="3">pDSM110277_e</plasmid>
    </source>
</reference>